<protein>
    <submittedName>
        <fullName evidence="1">Uncharacterized protein</fullName>
    </submittedName>
</protein>
<sequence length="295" mass="31831">MAWTAQAAPTCEDNFKSVGDPRNGQAFLSSVTVAGLTPRSALGQVRRYAKDEGFETGGEVYDAKGNGEFFYVQTGLRLPLVFMANAENGGNVAITVKLARGQAVKEEDARKGLCDILGKVKGGKEGESIANAAREADGVDRYESVDATELSAKLEKEARKTASAGAGTLSFKDMMLGGSSSRESSEQVAQALLPFYARYIGKKYRVDGQLYTVSHNQYSGADQVAYLVTKSRGIFNVRDGADMNGARFQIQCNLAPDQKAFFSTLKSQDYATLEGTVMNVTGSSIEMKDCRQARR</sequence>
<reference evidence="1 2" key="1">
    <citation type="submission" date="2015-10" db="EMBL/GenBank/DDBJ databases">
        <title>Genome sequencing and analysis of members of genus Stenotrophomonas.</title>
        <authorList>
            <person name="Patil P.P."/>
            <person name="Midha S."/>
            <person name="Patil P.B."/>
        </authorList>
    </citation>
    <scope>NUCLEOTIDE SEQUENCE [LARGE SCALE GENOMIC DNA]</scope>
    <source>
        <strain evidence="1 2">JCM 16536</strain>
    </source>
</reference>
<organism evidence="1 2">
    <name type="scientific">Stenotrophomonas panacihumi</name>
    <dbReference type="NCBI Taxonomy" id="676599"/>
    <lineage>
        <taxon>Bacteria</taxon>
        <taxon>Pseudomonadati</taxon>
        <taxon>Pseudomonadota</taxon>
        <taxon>Gammaproteobacteria</taxon>
        <taxon>Lysobacterales</taxon>
        <taxon>Lysobacteraceae</taxon>
        <taxon>Stenotrophomonas</taxon>
    </lineage>
</organism>
<evidence type="ECO:0000313" key="2">
    <source>
        <dbReference type="Proteomes" id="UP000051802"/>
    </source>
</evidence>
<proteinExistence type="predicted"/>
<dbReference type="STRING" id="676599.ARC20_15665"/>
<keyword evidence="2" id="KW-1185">Reference proteome</keyword>
<dbReference type="AlphaFoldDB" id="A0A0Q9ZZR5"/>
<dbReference type="Proteomes" id="UP000051802">
    <property type="component" value="Unassembled WGS sequence"/>
</dbReference>
<comment type="caution">
    <text evidence="1">The sequence shown here is derived from an EMBL/GenBank/DDBJ whole genome shotgun (WGS) entry which is preliminary data.</text>
</comment>
<accession>A0A0Q9ZZR5</accession>
<evidence type="ECO:0000313" key="1">
    <source>
        <dbReference type="EMBL" id="KRG38073.1"/>
    </source>
</evidence>
<gene>
    <name evidence="1" type="ORF">ARC20_15665</name>
</gene>
<name>A0A0Q9ZZR5_9GAMM</name>
<dbReference type="EMBL" id="LLXU01000126">
    <property type="protein sequence ID" value="KRG38073.1"/>
    <property type="molecule type" value="Genomic_DNA"/>
</dbReference>